<feature type="transmembrane region" description="Helical" evidence="1">
    <location>
        <begin position="172"/>
        <end position="192"/>
    </location>
</feature>
<dbReference type="Proteomes" id="UP001199919">
    <property type="component" value="Unassembled WGS sequence"/>
</dbReference>
<accession>A0ABS8U933</accession>
<proteinExistence type="predicted"/>
<feature type="transmembrane region" description="Helical" evidence="1">
    <location>
        <begin position="40"/>
        <end position="58"/>
    </location>
</feature>
<dbReference type="PANTHER" id="PTHR39419">
    <property type="entry name" value="SLL0814 PROTEIN"/>
    <property type="match status" value="1"/>
</dbReference>
<dbReference type="Pfam" id="PF04240">
    <property type="entry name" value="Caroten_synth"/>
    <property type="match status" value="1"/>
</dbReference>
<dbReference type="PANTHER" id="PTHR39419:SF1">
    <property type="entry name" value="SLL0814 PROTEIN"/>
    <property type="match status" value="1"/>
</dbReference>
<feature type="transmembrane region" description="Helical" evidence="1">
    <location>
        <begin position="108"/>
        <end position="127"/>
    </location>
</feature>
<feature type="transmembrane region" description="Helical" evidence="1">
    <location>
        <begin position="70"/>
        <end position="96"/>
    </location>
</feature>
<name>A0ABS8U933_9SPHI</name>
<dbReference type="RefSeq" id="WP_232179109.1">
    <property type="nucleotide sequence ID" value="NZ_JAJPWV010000007.1"/>
</dbReference>
<dbReference type="EMBL" id="JAJPWV010000007">
    <property type="protein sequence ID" value="MCD8742547.1"/>
    <property type="molecule type" value="Genomic_DNA"/>
</dbReference>
<evidence type="ECO:0000256" key="1">
    <source>
        <dbReference type="SAM" id="Phobius"/>
    </source>
</evidence>
<reference evidence="2 3" key="1">
    <citation type="submission" date="2021-12" db="EMBL/GenBank/DDBJ databases">
        <title>Mucilaginibacter roseus genome.</title>
        <authorList>
            <person name="Ferreira J.R."/>
            <person name="Newman J.D."/>
        </authorList>
    </citation>
    <scope>NUCLEOTIDE SEQUENCE [LARGE SCALE GENOMIC DNA]</scope>
    <source>
        <strain evidence="2 3">LMG 28454</strain>
    </source>
</reference>
<comment type="caution">
    <text evidence="2">The sequence shown here is derived from an EMBL/GenBank/DDBJ whole genome shotgun (WGS) entry which is preliminary data.</text>
</comment>
<protein>
    <submittedName>
        <fullName evidence="2">Carotenoid biosynthesis protein</fullName>
    </submittedName>
</protein>
<dbReference type="InterPro" id="IPR007354">
    <property type="entry name" value="CruF-like"/>
</dbReference>
<gene>
    <name evidence="2" type="ORF">LT679_18195</name>
</gene>
<feature type="transmembrane region" description="Helical" evidence="1">
    <location>
        <begin position="16"/>
        <end position="34"/>
    </location>
</feature>
<keyword evidence="1" id="KW-0472">Membrane</keyword>
<organism evidence="2 3">
    <name type="scientific">Mucilaginibacter roseus</name>
    <dbReference type="NCBI Taxonomy" id="1528868"/>
    <lineage>
        <taxon>Bacteria</taxon>
        <taxon>Pseudomonadati</taxon>
        <taxon>Bacteroidota</taxon>
        <taxon>Sphingobacteriia</taxon>
        <taxon>Sphingobacteriales</taxon>
        <taxon>Sphingobacteriaceae</taxon>
        <taxon>Mucilaginibacter</taxon>
    </lineage>
</organism>
<evidence type="ECO:0000313" key="3">
    <source>
        <dbReference type="Proteomes" id="UP001199919"/>
    </source>
</evidence>
<keyword evidence="3" id="KW-1185">Reference proteome</keyword>
<keyword evidence="1" id="KW-1133">Transmembrane helix</keyword>
<evidence type="ECO:0000313" key="2">
    <source>
        <dbReference type="EMBL" id="MCD8742547.1"/>
    </source>
</evidence>
<sequence>MERPPGMMQLLKKSSVLIFIIVLFHAVGYVGFALPATRNLFEDIVPFHLLLMLGIIVLSHREVDNRFWSFYLIIYFAGYVAEWIGVHTGALFGYYAYGSTLGVKVLNIPLMIGVNWFLLVYSTGVLMQRAKLKNRWLRIVYGALLMMVLDVLIEPVAIQFDYWHWRFDAIPVYNYVCWFFVSMFMLFVFENFGFKKQSWVGPALLITQLVFFAALNIYPL</sequence>
<keyword evidence="1" id="KW-0812">Transmembrane</keyword>
<feature type="transmembrane region" description="Helical" evidence="1">
    <location>
        <begin position="199"/>
        <end position="218"/>
    </location>
</feature>
<feature type="transmembrane region" description="Helical" evidence="1">
    <location>
        <begin position="139"/>
        <end position="160"/>
    </location>
</feature>